<keyword evidence="3" id="KW-1185">Reference proteome</keyword>
<protein>
    <recommendedName>
        <fullName evidence="4">Mannosyltransferase</fullName>
    </recommendedName>
</protein>
<evidence type="ECO:0008006" key="4">
    <source>
        <dbReference type="Google" id="ProtNLM"/>
    </source>
</evidence>
<evidence type="ECO:0000256" key="1">
    <source>
        <dbReference type="SAM" id="Phobius"/>
    </source>
</evidence>
<name>A0AB34K3M0_PRYPA</name>
<proteinExistence type="predicted"/>
<dbReference type="EMBL" id="JBGBPQ010000002">
    <property type="protein sequence ID" value="KAL1527802.1"/>
    <property type="molecule type" value="Genomic_DNA"/>
</dbReference>
<reference evidence="2 3" key="1">
    <citation type="journal article" date="2024" name="Science">
        <title>Giant polyketide synthase enzymes in the biosynthesis of giant marine polyether toxins.</title>
        <authorList>
            <person name="Fallon T.R."/>
            <person name="Shende V.V."/>
            <person name="Wierzbicki I.H."/>
            <person name="Pendleton A.L."/>
            <person name="Watervoot N.F."/>
            <person name="Auber R.P."/>
            <person name="Gonzalez D.J."/>
            <person name="Wisecaver J.H."/>
            <person name="Moore B.S."/>
        </authorList>
    </citation>
    <scope>NUCLEOTIDE SEQUENCE [LARGE SCALE GENOMIC DNA]</scope>
    <source>
        <strain evidence="2 3">12B1</strain>
    </source>
</reference>
<keyword evidence="1" id="KW-1133">Transmembrane helix</keyword>
<keyword evidence="1" id="KW-0812">Transmembrane</keyword>
<gene>
    <name evidence="2" type="ORF">AB1Y20_009185</name>
</gene>
<comment type="caution">
    <text evidence="2">The sequence shown here is derived from an EMBL/GenBank/DDBJ whole genome shotgun (WGS) entry which is preliminary data.</text>
</comment>
<sequence>MLPLLAAPWAPSFTSTFSSMIEPSADALEAYRDRLPGEHAPSVQMLDVALRERLRGAVAGGDVRGRRHAARRPEIALEQTTSYEQQTPFRPSASLNTYDLDIPIIVGVSSADRRQILDSWIHSPEAGGQRFLTVNCSVQHDVIVGVVDCHRAVARAALEYFGGQPGMYIDLEDNCHPTLRLDWQNAYDAARALDSHREWKFVHLSRFPFPFGLADPHCPLTGSLYYKPWTFNELAQAMLCTTEFASWIQTLTFTEPYDDMLMPWQHYVVYPSLFQRHTEHALATHATTLFASGSPLTLLRDITFQPSVYLLIEVANVFGFWLLLTLILACIPCCCGVSCRDGCSRRRRVADDLHNQL</sequence>
<accession>A0AB34K3M0</accession>
<feature type="transmembrane region" description="Helical" evidence="1">
    <location>
        <begin position="318"/>
        <end position="339"/>
    </location>
</feature>
<organism evidence="2 3">
    <name type="scientific">Prymnesium parvum</name>
    <name type="common">Toxic golden alga</name>
    <dbReference type="NCBI Taxonomy" id="97485"/>
    <lineage>
        <taxon>Eukaryota</taxon>
        <taxon>Haptista</taxon>
        <taxon>Haptophyta</taxon>
        <taxon>Prymnesiophyceae</taxon>
        <taxon>Prymnesiales</taxon>
        <taxon>Prymnesiaceae</taxon>
        <taxon>Prymnesium</taxon>
    </lineage>
</organism>
<keyword evidence="1" id="KW-0472">Membrane</keyword>
<evidence type="ECO:0000313" key="2">
    <source>
        <dbReference type="EMBL" id="KAL1527802.1"/>
    </source>
</evidence>
<evidence type="ECO:0000313" key="3">
    <source>
        <dbReference type="Proteomes" id="UP001515480"/>
    </source>
</evidence>
<dbReference type="Proteomes" id="UP001515480">
    <property type="component" value="Unassembled WGS sequence"/>
</dbReference>
<dbReference type="AlphaFoldDB" id="A0AB34K3M0"/>